<feature type="region of interest" description="Disordered" evidence="1">
    <location>
        <begin position="1"/>
        <end position="26"/>
    </location>
</feature>
<protein>
    <recommendedName>
        <fullName evidence="3">Distal membrane-arm assembly complex protein 1-like domain-containing protein</fullName>
    </recommendedName>
</protein>
<keyword evidence="2" id="KW-0472">Membrane</keyword>
<accession>A0A0C9U9Z9</accession>
<evidence type="ECO:0000256" key="1">
    <source>
        <dbReference type="SAM" id="MobiDB-lite"/>
    </source>
</evidence>
<organism evidence="4 5">
    <name type="scientific">Paxillus involutus ATCC 200175</name>
    <dbReference type="NCBI Taxonomy" id="664439"/>
    <lineage>
        <taxon>Eukaryota</taxon>
        <taxon>Fungi</taxon>
        <taxon>Dikarya</taxon>
        <taxon>Basidiomycota</taxon>
        <taxon>Agaricomycotina</taxon>
        <taxon>Agaricomycetes</taxon>
        <taxon>Agaricomycetidae</taxon>
        <taxon>Boletales</taxon>
        <taxon>Paxilineae</taxon>
        <taxon>Paxillaceae</taxon>
        <taxon>Paxillus</taxon>
    </lineage>
</organism>
<keyword evidence="2" id="KW-1133">Transmembrane helix</keyword>
<dbReference type="InterPro" id="IPR028036">
    <property type="entry name" value="DMAC1-like_dom"/>
</dbReference>
<dbReference type="Proteomes" id="UP000053647">
    <property type="component" value="Unassembled WGS sequence"/>
</dbReference>
<feature type="domain" description="Distal membrane-arm assembly complex protein 1-like" evidence="3">
    <location>
        <begin position="36"/>
        <end position="82"/>
    </location>
</feature>
<name>A0A0C9U9Z9_PAXIN</name>
<sequence length="110" mass="11326">MSAQPQASSPPSSLPTSSPSASVPAPEDVKLREYKDCISCRVIGTGALGLTGLYAFRMARPRAPGSVLGKVMMAGIGVGFLAGSVVRWNMTPTEMLQTLSKQSPGAQSGS</sequence>
<evidence type="ECO:0000256" key="2">
    <source>
        <dbReference type="SAM" id="Phobius"/>
    </source>
</evidence>
<dbReference type="AlphaFoldDB" id="A0A0C9U9Z9"/>
<keyword evidence="2" id="KW-0812">Transmembrane</keyword>
<dbReference type="EMBL" id="KN819335">
    <property type="protein sequence ID" value="KIJ15806.1"/>
    <property type="molecule type" value="Genomic_DNA"/>
</dbReference>
<feature type="transmembrane region" description="Helical" evidence="2">
    <location>
        <begin position="67"/>
        <end position="86"/>
    </location>
</feature>
<evidence type="ECO:0000313" key="4">
    <source>
        <dbReference type="EMBL" id="KIJ15806.1"/>
    </source>
</evidence>
<dbReference type="OrthoDB" id="6604875at2759"/>
<evidence type="ECO:0000313" key="5">
    <source>
        <dbReference type="Proteomes" id="UP000053647"/>
    </source>
</evidence>
<gene>
    <name evidence="4" type="ORF">PAXINDRAFT_133064</name>
</gene>
<evidence type="ECO:0000259" key="3">
    <source>
        <dbReference type="Pfam" id="PF15055"/>
    </source>
</evidence>
<proteinExistence type="predicted"/>
<reference evidence="4 5" key="1">
    <citation type="submission" date="2014-06" db="EMBL/GenBank/DDBJ databases">
        <authorList>
            <consortium name="DOE Joint Genome Institute"/>
            <person name="Kuo A."/>
            <person name="Kohler A."/>
            <person name="Nagy L.G."/>
            <person name="Floudas D."/>
            <person name="Copeland A."/>
            <person name="Barry K.W."/>
            <person name="Cichocki N."/>
            <person name="Veneault-Fourrey C."/>
            <person name="LaButti K."/>
            <person name="Lindquist E.A."/>
            <person name="Lipzen A."/>
            <person name="Lundell T."/>
            <person name="Morin E."/>
            <person name="Murat C."/>
            <person name="Sun H."/>
            <person name="Tunlid A."/>
            <person name="Henrissat B."/>
            <person name="Grigoriev I.V."/>
            <person name="Hibbett D.S."/>
            <person name="Martin F."/>
            <person name="Nordberg H.P."/>
            <person name="Cantor M.N."/>
            <person name="Hua S.X."/>
        </authorList>
    </citation>
    <scope>NUCLEOTIDE SEQUENCE [LARGE SCALE GENOMIC DNA]</scope>
    <source>
        <strain evidence="4 5">ATCC 200175</strain>
    </source>
</reference>
<keyword evidence="5" id="KW-1185">Reference proteome</keyword>
<reference evidence="5" key="2">
    <citation type="submission" date="2015-01" db="EMBL/GenBank/DDBJ databases">
        <title>Evolutionary Origins and Diversification of the Mycorrhizal Mutualists.</title>
        <authorList>
            <consortium name="DOE Joint Genome Institute"/>
            <consortium name="Mycorrhizal Genomics Consortium"/>
            <person name="Kohler A."/>
            <person name="Kuo A."/>
            <person name="Nagy L.G."/>
            <person name="Floudas D."/>
            <person name="Copeland A."/>
            <person name="Barry K.W."/>
            <person name="Cichocki N."/>
            <person name="Veneault-Fourrey C."/>
            <person name="LaButti K."/>
            <person name="Lindquist E.A."/>
            <person name="Lipzen A."/>
            <person name="Lundell T."/>
            <person name="Morin E."/>
            <person name="Murat C."/>
            <person name="Riley R."/>
            <person name="Ohm R."/>
            <person name="Sun H."/>
            <person name="Tunlid A."/>
            <person name="Henrissat B."/>
            <person name="Grigoriev I.V."/>
            <person name="Hibbett D.S."/>
            <person name="Martin F."/>
        </authorList>
    </citation>
    <scope>NUCLEOTIDE SEQUENCE [LARGE SCALE GENOMIC DNA]</scope>
    <source>
        <strain evidence="5">ATCC 200175</strain>
    </source>
</reference>
<dbReference type="HOGENOM" id="CLU_186274_0_0_1"/>
<dbReference type="Pfam" id="PF15055">
    <property type="entry name" value="DMAC1_Dmo2"/>
    <property type="match status" value="1"/>
</dbReference>